<organism evidence="1 2">
    <name type="scientific">Endozoicomonas elysicola</name>
    <dbReference type="NCBI Taxonomy" id="305900"/>
    <lineage>
        <taxon>Bacteria</taxon>
        <taxon>Pseudomonadati</taxon>
        <taxon>Pseudomonadota</taxon>
        <taxon>Gammaproteobacteria</taxon>
        <taxon>Oceanospirillales</taxon>
        <taxon>Endozoicomonadaceae</taxon>
        <taxon>Endozoicomonas</taxon>
    </lineage>
</organism>
<accession>A0A081KFR0</accession>
<name>A0A081KFR0_9GAMM</name>
<sequence length="481" mass="53766">MIFNSDRILLKNKKQLILIFPFFFPAASYANFGWYSQLASDGKVNIHNSIEFKSIEAWDKNKEEHKTSNEALGAIGVNLQSGFIGSRSFSVGFGLGGAYVYKISDRNPDTDYGATNLAQENCFSDPDRKGRLTDCDTVNSGKLSQMNIQLKVGKKKRKNLSANVGLGYFDAGMIQSYDPDDDLIPKSYTGFEINSRWDNTLISGAFVTGMIKGNAQSVQKLHYIADKEIPNSDLVYIDHVASIGLRHKLGATDYSLSYAYASGYKHRYLASAKYNMDLTSNSRLLIEAAYNLNQHKGRKWDEAIKKGIETEGEDIAYLTTARVRYDYSDDFRIGLGWSKTGGNTDFNPYLAGVDAEWLSHGQGSLELFRKLDNTSHKAEVVYWLNNLKTPLLKDLRLKYQYIWGTNNHVGVDKNMTGEANENIFEVLYTHPSGHFSGSTASLKVSKLSKDKAWGQVSDINGDPSDKGDVSQVKMTISFPIY</sequence>
<proteinExistence type="predicted"/>
<evidence type="ECO:0008006" key="3">
    <source>
        <dbReference type="Google" id="ProtNLM"/>
    </source>
</evidence>
<evidence type="ECO:0000313" key="2">
    <source>
        <dbReference type="Proteomes" id="UP000027997"/>
    </source>
</evidence>
<dbReference type="EMBL" id="JOJP01000001">
    <property type="protein sequence ID" value="KEI72986.1"/>
    <property type="molecule type" value="Genomic_DNA"/>
</dbReference>
<dbReference type="AlphaFoldDB" id="A0A081KFR0"/>
<keyword evidence="2" id="KW-1185">Reference proteome</keyword>
<dbReference type="RefSeq" id="WP_020581692.1">
    <property type="nucleotide sequence ID" value="NZ_JOJP01000001.1"/>
</dbReference>
<dbReference type="InterPro" id="IPR023614">
    <property type="entry name" value="Porin_dom_sf"/>
</dbReference>
<evidence type="ECO:0000313" key="1">
    <source>
        <dbReference type="EMBL" id="KEI72986.1"/>
    </source>
</evidence>
<dbReference type="Gene3D" id="2.40.160.10">
    <property type="entry name" value="Porin"/>
    <property type="match status" value="1"/>
</dbReference>
<protein>
    <recommendedName>
        <fullName evidence="3">Porin</fullName>
    </recommendedName>
</protein>
<gene>
    <name evidence="1" type="ORF">GV64_21705</name>
</gene>
<comment type="caution">
    <text evidence="1">The sequence shown here is derived from an EMBL/GenBank/DDBJ whole genome shotgun (WGS) entry which is preliminary data.</text>
</comment>
<reference evidence="1 2" key="1">
    <citation type="submission" date="2014-06" db="EMBL/GenBank/DDBJ databases">
        <title>Whole Genome Sequences of Three Symbiotic Endozoicomonas Bacteria.</title>
        <authorList>
            <person name="Neave M.J."/>
            <person name="Apprill A."/>
            <person name="Voolstra C.R."/>
        </authorList>
    </citation>
    <scope>NUCLEOTIDE SEQUENCE [LARGE SCALE GENOMIC DNA]</scope>
    <source>
        <strain evidence="1 2">DSM 22380</strain>
    </source>
</reference>
<dbReference type="Proteomes" id="UP000027997">
    <property type="component" value="Unassembled WGS sequence"/>
</dbReference>